<reference evidence="1 2" key="1">
    <citation type="journal article" date="2022" name="Syst. Appl. Microbiol.">
        <title>Rhodopirellula aestuarii sp. nov., a novel member of the genus Rhodopirellula isolated from brackish sediments collected in the Tagus River estuary, Portugal.</title>
        <authorList>
            <person name="Vitorino I.R."/>
            <person name="Klimek D."/>
            <person name="Calusinska M."/>
            <person name="Lobo-da-Cunha A."/>
            <person name="Vasconcelos V."/>
            <person name="Lage O.M."/>
        </authorList>
    </citation>
    <scope>NUCLEOTIDE SEQUENCE [LARGE SCALE GENOMIC DNA]</scope>
    <source>
        <strain evidence="1 2">ICT_H3.1</strain>
    </source>
</reference>
<accession>A0ABT0UBX4</accession>
<gene>
    <name evidence="1" type="ORF">NB063_24905</name>
</gene>
<protein>
    <submittedName>
        <fullName evidence="1">Uncharacterized protein</fullName>
    </submittedName>
</protein>
<keyword evidence="2" id="KW-1185">Reference proteome</keyword>
<dbReference type="RefSeq" id="WP_250931745.1">
    <property type="nucleotide sequence ID" value="NZ_JAMQBK010000070.1"/>
</dbReference>
<dbReference type="Proteomes" id="UP001202961">
    <property type="component" value="Unassembled WGS sequence"/>
</dbReference>
<sequence>MNYEGNTTFKAYWNESVLAVASDVPSVSLLSPKRLTDLDAVCLKLQCDREAKKAVAADGPRINRQTN</sequence>
<name>A0ABT0UBX4_9BACT</name>
<evidence type="ECO:0000313" key="1">
    <source>
        <dbReference type="EMBL" id="MCM2373868.1"/>
    </source>
</evidence>
<comment type="caution">
    <text evidence="1">The sequence shown here is derived from an EMBL/GenBank/DDBJ whole genome shotgun (WGS) entry which is preliminary data.</text>
</comment>
<evidence type="ECO:0000313" key="2">
    <source>
        <dbReference type="Proteomes" id="UP001202961"/>
    </source>
</evidence>
<organism evidence="1 2">
    <name type="scientific">Aporhodopirellula aestuarii</name>
    <dbReference type="NCBI Taxonomy" id="2950107"/>
    <lineage>
        <taxon>Bacteria</taxon>
        <taxon>Pseudomonadati</taxon>
        <taxon>Planctomycetota</taxon>
        <taxon>Planctomycetia</taxon>
        <taxon>Pirellulales</taxon>
        <taxon>Pirellulaceae</taxon>
        <taxon>Aporhodopirellula</taxon>
    </lineage>
</organism>
<proteinExistence type="predicted"/>
<dbReference type="EMBL" id="JAMQBK010000070">
    <property type="protein sequence ID" value="MCM2373868.1"/>
    <property type="molecule type" value="Genomic_DNA"/>
</dbReference>